<keyword evidence="2" id="KW-1185">Reference proteome</keyword>
<organism evidence="1 2">
    <name type="scientific">Streptomyces turgidiscabies</name>
    <dbReference type="NCBI Taxonomy" id="85558"/>
    <lineage>
        <taxon>Bacteria</taxon>
        <taxon>Bacillati</taxon>
        <taxon>Actinomycetota</taxon>
        <taxon>Actinomycetes</taxon>
        <taxon>Kitasatosporales</taxon>
        <taxon>Streptomycetaceae</taxon>
        <taxon>Streptomyces</taxon>
    </lineage>
</organism>
<comment type="caution">
    <text evidence="1">The sequence shown here is derived from an EMBL/GenBank/DDBJ whole genome shotgun (WGS) entry which is preliminary data.</text>
</comment>
<protein>
    <recommendedName>
        <fullName evidence="3">Acyl-CoA carboxylase subunit epsilon</fullName>
    </recommendedName>
</protein>
<evidence type="ECO:0000313" key="1">
    <source>
        <dbReference type="EMBL" id="MDQ0937188.1"/>
    </source>
</evidence>
<dbReference type="InterPro" id="IPR032716">
    <property type="entry name" value="ACC_epsilon"/>
</dbReference>
<evidence type="ECO:0008006" key="3">
    <source>
        <dbReference type="Google" id="ProtNLM"/>
    </source>
</evidence>
<evidence type="ECO:0000313" key="2">
    <source>
        <dbReference type="Proteomes" id="UP001223072"/>
    </source>
</evidence>
<name>A0ABU0RZD9_9ACTN</name>
<proteinExistence type="predicted"/>
<accession>A0ABU0RZD9</accession>
<reference evidence="1 2" key="1">
    <citation type="submission" date="2023-07" db="EMBL/GenBank/DDBJ databases">
        <title>Comparative genomics of wheat-associated soil bacteria to identify genetic determinants of phenazine resistance.</title>
        <authorList>
            <person name="Mouncey N."/>
        </authorList>
    </citation>
    <scope>NUCLEOTIDE SEQUENCE [LARGE SCALE GENOMIC DNA]</scope>
    <source>
        <strain evidence="1 2">W2I16</strain>
    </source>
</reference>
<sequence>MSEHKLLKVVRGQPDETELAAVTAVLLAHLRACGHPAGPDPASAGTLRRRAEWGPGRLCHRSAVAWSAR</sequence>
<gene>
    <name evidence="1" type="ORF">QFZ49_007163</name>
</gene>
<dbReference type="Pfam" id="PF13822">
    <property type="entry name" value="ACC_epsilon"/>
    <property type="match status" value="1"/>
</dbReference>
<dbReference type="Proteomes" id="UP001223072">
    <property type="component" value="Unassembled WGS sequence"/>
</dbReference>
<dbReference type="RefSeq" id="WP_307630475.1">
    <property type="nucleotide sequence ID" value="NZ_JAUSZS010000008.1"/>
</dbReference>
<dbReference type="EMBL" id="JAUSZS010000008">
    <property type="protein sequence ID" value="MDQ0937188.1"/>
    <property type="molecule type" value="Genomic_DNA"/>
</dbReference>